<keyword evidence="1" id="KW-0812">Transmembrane</keyword>
<proteinExistence type="predicted"/>
<evidence type="ECO:0000313" key="3">
    <source>
        <dbReference type="Proteomes" id="UP000002592"/>
    </source>
</evidence>
<reference evidence="3" key="1">
    <citation type="journal article" date="2007" name="PLoS Genet.">
        <title>Patterns and implications of gene gain and loss in the evolution of Prochlorococcus.</title>
        <authorList>
            <person name="Kettler G.C."/>
            <person name="Martiny A.C."/>
            <person name="Huang K."/>
            <person name="Zucker J."/>
            <person name="Coleman M.L."/>
            <person name="Rodrigue S."/>
            <person name="Chen F."/>
            <person name="Lapidus A."/>
            <person name="Ferriera S."/>
            <person name="Johnson J."/>
            <person name="Steglich C."/>
            <person name="Church G.M."/>
            <person name="Richardson P."/>
            <person name="Chisholm S.W."/>
        </authorList>
    </citation>
    <scope>NUCLEOTIDE SEQUENCE [LARGE SCALE GENOMIC DNA]</scope>
    <source>
        <strain evidence="3">NATL1A</strain>
    </source>
</reference>
<organism evidence="2 3">
    <name type="scientific">Prochlorococcus marinus (strain NATL1A)</name>
    <dbReference type="NCBI Taxonomy" id="167555"/>
    <lineage>
        <taxon>Bacteria</taxon>
        <taxon>Bacillati</taxon>
        <taxon>Cyanobacteriota</taxon>
        <taxon>Cyanophyceae</taxon>
        <taxon>Synechococcales</taxon>
        <taxon>Prochlorococcaceae</taxon>
        <taxon>Prochlorococcus</taxon>
    </lineage>
</organism>
<dbReference type="AlphaFoldDB" id="A2C390"/>
<keyword evidence="1" id="KW-1133">Transmembrane helix</keyword>
<dbReference type="HOGENOM" id="CLU_3294795_0_0_3"/>
<sequence length="48" mass="5544">MVLMRLIKADKLLAERIQKKFNLTNYQMLCLSWAIGLVMGIAIAILFF</sequence>
<feature type="transmembrane region" description="Helical" evidence="1">
    <location>
        <begin position="26"/>
        <end position="47"/>
    </location>
</feature>
<protein>
    <submittedName>
        <fullName evidence="2">Uncharacterized protein</fullName>
    </submittedName>
</protein>
<name>A2C390_PROM1</name>
<accession>A2C390</accession>
<keyword evidence="1" id="KW-0472">Membrane</keyword>
<evidence type="ECO:0000256" key="1">
    <source>
        <dbReference type="SAM" id="Phobius"/>
    </source>
</evidence>
<evidence type="ECO:0000313" key="2">
    <source>
        <dbReference type="EMBL" id="ABM75950.1"/>
    </source>
</evidence>
<dbReference type="KEGG" id="pme:NATL1_13921"/>
<dbReference type="eggNOG" id="ENOG5030VKD">
    <property type="taxonomic scope" value="Bacteria"/>
</dbReference>
<dbReference type="EMBL" id="CP000553">
    <property type="protein sequence ID" value="ABM75950.1"/>
    <property type="molecule type" value="Genomic_DNA"/>
</dbReference>
<gene>
    <name evidence="2" type="ordered locus">NATL1_13921</name>
</gene>
<dbReference type="Proteomes" id="UP000002592">
    <property type="component" value="Chromosome"/>
</dbReference>